<comment type="similarity">
    <text evidence="1">Belongs to the metallo-beta-lactamase superfamily. Class-B beta-lactamase family.</text>
</comment>
<dbReference type="eggNOG" id="COG0491">
    <property type="taxonomic scope" value="Bacteria"/>
</dbReference>
<keyword evidence="4" id="KW-0378">Hydrolase</keyword>
<evidence type="ECO:0000256" key="1">
    <source>
        <dbReference type="ARBA" id="ARBA00005250"/>
    </source>
</evidence>
<name>I3CBS3_9GAMM</name>
<dbReference type="AlphaFoldDB" id="I3CBS3"/>
<accession>I3CBS3</accession>
<dbReference type="PANTHER" id="PTHR42951:SF4">
    <property type="entry name" value="ACYL-COENZYME A THIOESTERASE MBLAC2"/>
    <property type="match status" value="1"/>
</dbReference>
<keyword evidence="5" id="KW-1185">Reference proteome</keyword>
<dbReference type="OrthoDB" id="9769598at2"/>
<dbReference type="SMART" id="SM00849">
    <property type="entry name" value="Lactamase_B"/>
    <property type="match status" value="1"/>
</dbReference>
<feature type="chain" id="PRO_5003668607" evidence="2">
    <location>
        <begin position="25"/>
        <end position="313"/>
    </location>
</feature>
<dbReference type="GO" id="GO:0016787">
    <property type="term" value="F:hydrolase activity"/>
    <property type="evidence" value="ECO:0007669"/>
    <property type="project" value="UniProtKB-KW"/>
</dbReference>
<dbReference type="RefSeq" id="WP_002682658.1">
    <property type="nucleotide sequence ID" value="NZ_JH600070.1"/>
</dbReference>
<dbReference type="EMBL" id="JH600070">
    <property type="protein sequence ID" value="EIJ41066.1"/>
    <property type="molecule type" value="Genomic_DNA"/>
</dbReference>
<dbReference type="Proteomes" id="UP000005744">
    <property type="component" value="Unassembled WGS sequence"/>
</dbReference>
<proteinExistence type="inferred from homology"/>
<protein>
    <submittedName>
        <fullName evidence="4">Zn-dependent hydrolase, glyoxylase</fullName>
    </submittedName>
</protein>
<dbReference type="InterPro" id="IPR001279">
    <property type="entry name" value="Metallo-B-lactamas"/>
</dbReference>
<feature type="domain" description="Metallo-beta-lactamase" evidence="3">
    <location>
        <begin position="53"/>
        <end position="236"/>
    </location>
</feature>
<evidence type="ECO:0000313" key="5">
    <source>
        <dbReference type="Proteomes" id="UP000005744"/>
    </source>
</evidence>
<organism evidence="4 5">
    <name type="scientific">Beggiatoa alba B18LD</name>
    <dbReference type="NCBI Taxonomy" id="395493"/>
    <lineage>
        <taxon>Bacteria</taxon>
        <taxon>Pseudomonadati</taxon>
        <taxon>Pseudomonadota</taxon>
        <taxon>Gammaproteobacteria</taxon>
        <taxon>Thiotrichales</taxon>
        <taxon>Thiotrichaceae</taxon>
        <taxon>Beggiatoa</taxon>
    </lineage>
</organism>
<dbReference type="PANTHER" id="PTHR42951">
    <property type="entry name" value="METALLO-BETA-LACTAMASE DOMAIN-CONTAINING"/>
    <property type="match status" value="1"/>
</dbReference>
<dbReference type="HOGENOM" id="CLU_056342_0_0_6"/>
<feature type="signal peptide" evidence="2">
    <location>
        <begin position="1"/>
        <end position="24"/>
    </location>
</feature>
<sequence>MMQNLFKICLISLFSALYYSPAYASLTIKEVAHGIYVHYGLHEDTNVENKGDIANIGFIVGKTCVAVIDTGGSLMVGKALRARIQQTTTVPICYVINTHMHPDHIFGNAAFLDDHPQYIANTRFSEALASHATSYISAFSRLLDEPLNDKILVYPTQTVAETLTLDLGERIIQLKAYPTAHTNNDLSIYDESTDTLWLADLLFVDRIPVLDGNLSGWINVLEILQQQTVKQVIAGHGEIKEADWHLSLKKQLQYLKTIRQEVRAYIQQMRPIESAIEQVGQSEKNHWLLFDNYHKRNVTAAFAELEWEDEEKQ</sequence>
<evidence type="ECO:0000256" key="2">
    <source>
        <dbReference type="SAM" id="SignalP"/>
    </source>
</evidence>
<reference evidence="4 5" key="1">
    <citation type="submission" date="2011-11" db="EMBL/GenBank/DDBJ databases">
        <title>Improved High-Quality Draft sequence of Beggiatoa alba B18lD.</title>
        <authorList>
            <consortium name="US DOE Joint Genome Institute"/>
            <person name="Lucas S."/>
            <person name="Han J."/>
            <person name="Lapidus A."/>
            <person name="Cheng J.-F."/>
            <person name="Goodwin L."/>
            <person name="Pitluck S."/>
            <person name="Peters L."/>
            <person name="Mikhailova N."/>
            <person name="Held B."/>
            <person name="Detter J.C."/>
            <person name="Han C."/>
            <person name="Tapia R."/>
            <person name="Land M."/>
            <person name="Hauser L."/>
            <person name="Kyrpides N."/>
            <person name="Ivanova N."/>
            <person name="Pagani I."/>
            <person name="Samuel K."/>
            <person name="Teske A."/>
            <person name="Mueller J."/>
            <person name="Woyke T."/>
        </authorList>
    </citation>
    <scope>NUCLEOTIDE SEQUENCE [LARGE SCALE GENOMIC DNA]</scope>
    <source>
        <strain evidence="4 5">B18LD</strain>
    </source>
</reference>
<evidence type="ECO:0000259" key="3">
    <source>
        <dbReference type="SMART" id="SM00849"/>
    </source>
</evidence>
<dbReference type="STRING" id="395493.BegalDRAFT_0143"/>
<dbReference type="InterPro" id="IPR036866">
    <property type="entry name" value="RibonucZ/Hydroxyglut_hydro"/>
</dbReference>
<dbReference type="CDD" id="cd16282">
    <property type="entry name" value="metallo-hydrolase-like_MBL-fold"/>
    <property type="match status" value="1"/>
</dbReference>
<dbReference type="InterPro" id="IPR030829">
    <property type="entry name" value="SoxH-rel_PQQ_2"/>
</dbReference>
<dbReference type="InterPro" id="IPR050855">
    <property type="entry name" value="NDM-1-like"/>
</dbReference>
<dbReference type="Gene3D" id="3.60.15.10">
    <property type="entry name" value="Ribonuclease Z/Hydroxyacylglutathione hydrolase-like"/>
    <property type="match status" value="1"/>
</dbReference>
<dbReference type="SUPFAM" id="SSF56281">
    <property type="entry name" value="Metallo-hydrolase/oxidoreductase"/>
    <property type="match status" value="1"/>
</dbReference>
<dbReference type="Pfam" id="PF00753">
    <property type="entry name" value="Lactamase_B"/>
    <property type="match status" value="1"/>
</dbReference>
<keyword evidence="2" id="KW-0732">Signal</keyword>
<dbReference type="GO" id="GO:0017001">
    <property type="term" value="P:antibiotic catabolic process"/>
    <property type="evidence" value="ECO:0007669"/>
    <property type="project" value="UniProtKB-ARBA"/>
</dbReference>
<evidence type="ECO:0000313" key="4">
    <source>
        <dbReference type="EMBL" id="EIJ41066.1"/>
    </source>
</evidence>
<dbReference type="NCBIfam" id="TIGR04559">
    <property type="entry name" value="SoxH_rel_PQQ_2"/>
    <property type="match status" value="1"/>
</dbReference>
<gene>
    <name evidence="4" type="ORF">BegalDRAFT_0143</name>
</gene>